<dbReference type="CDD" id="cd05289">
    <property type="entry name" value="MDR_like_2"/>
    <property type="match status" value="1"/>
</dbReference>
<evidence type="ECO:0000313" key="4">
    <source>
        <dbReference type="Proteomes" id="UP000005824"/>
    </source>
</evidence>
<dbReference type="InterPro" id="IPR020843">
    <property type="entry name" value="ER"/>
</dbReference>
<dbReference type="InterPro" id="IPR002328">
    <property type="entry name" value="ADH_Zn_CS"/>
</dbReference>
<dbReference type="SUPFAM" id="SSF50129">
    <property type="entry name" value="GroES-like"/>
    <property type="match status" value="1"/>
</dbReference>
<dbReference type="PROSITE" id="PS00059">
    <property type="entry name" value="ADH_ZINC"/>
    <property type="match status" value="1"/>
</dbReference>
<dbReference type="InParanoid" id="B4D670"/>
<dbReference type="Gene3D" id="3.90.180.10">
    <property type="entry name" value="Medium-chain alcohol dehydrogenases, catalytic domain"/>
    <property type="match status" value="1"/>
</dbReference>
<dbReference type="Proteomes" id="UP000005824">
    <property type="component" value="Unassembled WGS sequence"/>
</dbReference>
<dbReference type="STRING" id="497964.CfE428DRAFT_4409"/>
<sequence length="309" mass="33072">MKAFCFNDSVSDPALVERELPVPQVTAADVLVRIHAVGVTPTEMGWYPTTHTKAGEVRRGAVPGHEFSGVVTAVGAEAGRFRVGEEVYGMNDWFADGATAEYCLTSPASIAPKPEGLSHAETASVPISALTAWQGLYDRAKLKAGERVLVHGGSGAVGIFAIQLAWRRGAQIFATASSRHADFLEQLGAAHVIDYKSERFEDIVDQVDVVFDAVGGETLRRSWSVLKPGGRIVTIASSSEGAQDERTKAAFFIVEPKQEQLIDIAKLLSRGELKAFFDGVLPFDQASAAYFGKVSRPTGRGKAVLAVIP</sequence>
<dbReference type="Pfam" id="PF13602">
    <property type="entry name" value="ADH_zinc_N_2"/>
    <property type="match status" value="1"/>
</dbReference>
<comment type="caution">
    <text evidence="3">The sequence shown here is derived from an EMBL/GenBank/DDBJ whole genome shotgun (WGS) entry which is preliminary data.</text>
</comment>
<evidence type="ECO:0000259" key="2">
    <source>
        <dbReference type="SMART" id="SM00829"/>
    </source>
</evidence>
<keyword evidence="4" id="KW-1185">Reference proteome</keyword>
<evidence type="ECO:0000313" key="3">
    <source>
        <dbReference type="EMBL" id="EDY17979.1"/>
    </source>
</evidence>
<dbReference type="PANTHER" id="PTHR11695:SF294">
    <property type="entry name" value="RETICULON-4-INTERACTING PROTEIN 1, MITOCHONDRIAL"/>
    <property type="match status" value="1"/>
</dbReference>
<evidence type="ECO:0000256" key="1">
    <source>
        <dbReference type="ARBA" id="ARBA00023002"/>
    </source>
</evidence>
<dbReference type="InterPro" id="IPR050700">
    <property type="entry name" value="YIM1/Zinc_Alcohol_DH_Fams"/>
</dbReference>
<keyword evidence="1" id="KW-0560">Oxidoreductase</keyword>
<dbReference type="eggNOG" id="COG0604">
    <property type="taxonomic scope" value="Bacteria"/>
</dbReference>
<accession>B4D670</accession>
<dbReference type="GO" id="GO:0016616">
    <property type="term" value="F:oxidoreductase activity, acting on the CH-OH group of donors, NAD or NADP as acceptor"/>
    <property type="evidence" value="ECO:0007669"/>
    <property type="project" value="UniProtKB-ARBA"/>
</dbReference>
<dbReference type="Gene3D" id="3.40.50.720">
    <property type="entry name" value="NAD(P)-binding Rossmann-like Domain"/>
    <property type="match status" value="1"/>
</dbReference>
<dbReference type="InterPro" id="IPR013154">
    <property type="entry name" value="ADH-like_N"/>
</dbReference>
<protein>
    <submittedName>
        <fullName evidence="3">Alcohol dehydrogenase zinc-binding domain protein</fullName>
    </submittedName>
</protein>
<dbReference type="GO" id="GO:0008270">
    <property type="term" value="F:zinc ion binding"/>
    <property type="evidence" value="ECO:0007669"/>
    <property type="project" value="InterPro"/>
</dbReference>
<dbReference type="InterPro" id="IPR036291">
    <property type="entry name" value="NAD(P)-bd_dom_sf"/>
</dbReference>
<gene>
    <name evidence="3" type="ORF">CfE428DRAFT_4409</name>
</gene>
<dbReference type="SUPFAM" id="SSF51735">
    <property type="entry name" value="NAD(P)-binding Rossmann-fold domains"/>
    <property type="match status" value="1"/>
</dbReference>
<feature type="domain" description="Enoyl reductase (ER)" evidence="2">
    <location>
        <begin position="8"/>
        <end position="305"/>
    </location>
</feature>
<dbReference type="SMART" id="SM00829">
    <property type="entry name" value="PKS_ER"/>
    <property type="match status" value="1"/>
</dbReference>
<dbReference type="PANTHER" id="PTHR11695">
    <property type="entry name" value="ALCOHOL DEHYDROGENASE RELATED"/>
    <property type="match status" value="1"/>
</dbReference>
<proteinExistence type="predicted"/>
<dbReference type="Pfam" id="PF08240">
    <property type="entry name" value="ADH_N"/>
    <property type="match status" value="1"/>
</dbReference>
<organism evidence="3 4">
    <name type="scientific">Chthoniobacter flavus Ellin428</name>
    <dbReference type="NCBI Taxonomy" id="497964"/>
    <lineage>
        <taxon>Bacteria</taxon>
        <taxon>Pseudomonadati</taxon>
        <taxon>Verrucomicrobiota</taxon>
        <taxon>Spartobacteria</taxon>
        <taxon>Chthoniobacterales</taxon>
        <taxon>Chthoniobacteraceae</taxon>
        <taxon>Chthoniobacter</taxon>
    </lineage>
</organism>
<dbReference type="EMBL" id="ABVL01000015">
    <property type="protein sequence ID" value="EDY17979.1"/>
    <property type="molecule type" value="Genomic_DNA"/>
</dbReference>
<dbReference type="RefSeq" id="WP_006981732.1">
    <property type="nucleotide sequence ID" value="NZ_ABVL01000015.1"/>
</dbReference>
<reference evidence="3 4" key="1">
    <citation type="journal article" date="2011" name="J. Bacteriol.">
        <title>Genome sequence of Chthoniobacter flavus Ellin428, an aerobic heterotrophic soil bacterium.</title>
        <authorList>
            <person name="Kant R."/>
            <person name="van Passel M.W."/>
            <person name="Palva A."/>
            <person name="Lucas S."/>
            <person name="Lapidus A."/>
            <person name="Glavina Del Rio T."/>
            <person name="Dalin E."/>
            <person name="Tice H."/>
            <person name="Bruce D."/>
            <person name="Goodwin L."/>
            <person name="Pitluck S."/>
            <person name="Larimer F.W."/>
            <person name="Land M.L."/>
            <person name="Hauser L."/>
            <person name="Sangwan P."/>
            <person name="de Vos W.M."/>
            <person name="Janssen P.H."/>
            <person name="Smidt H."/>
        </authorList>
    </citation>
    <scope>NUCLEOTIDE SEQUENCE [LARGE SCALE GENOMIC DNA]</scope>
    <source>
        <strain evidence="3 4">Ellin428</strain>
    </source>
</reference>
<dbReference type="InterPro" id="IPR011032">
    <property type="entry name" value="GroES-like_sf"/>
</dbReference>
<dbReference type="AlphaFoldDB" id="B4D670"/>
<name>B4D670_9BACT</name>